<name>A0ABR1VNX8_9PEZI</name>
<gene>
    <name evidence="1" type="ORF">PG996_005263</name>
</gene>
<accession>A0ABR1VNX8</accession>
<proteinExistence type="predicted"/>
<sequence length="191" mass="22070">MSQPILDTIRDQKLLDSILQKTFKSTDWFTEAVKLGANPVFLGFGLTDMVNGYDGPIEVALMSMEWTGDLSSQALLKCLRPSERFDEEHAEYSPEGSNITLNIWESLRRDDATKLTSFDKLFRHQSNTLKTAILYYNNGKGHYEELEVAHQLPWGKQYTVELARCRNVYNDKKHLEWTFCLYNGYRSVDGK</sequence>
<organism evidence="1 2">
    <name type="scientific">Apiospora saccharicola</name>
    <dbReference type="NCBI Taxonomy" id="335842"/>
    <lineage>
        <taxon>Eukaryota</taxon>
        <taxon>Fungi</taxon>
        <taxon>Dikarya</taxon>
        <taxon>Ascomycota</taxon>
        <taxon>Pezizomycotina</taxon>
        <taxon>Sordariomycetes</taxon>
        <taxon>Xylariomycetidae</taxon>
        <taxon>Amphisphaeriales</taxon>
        <taxon>Apiosporaceae</taxon>
        <taxon>Apiospora</taxon>
    </lineage>
</organism>
<keyword evidence="2" id="KW-1185">Reference proteome</keyword>
<comment type="caution">
    <text evidence="1">The sequence shown here is derived from an EMBL/GenBank/DDBJ whole genome shotgun (WGS) entry which is preliminary data.</text>
</comment>
<dbReference type="EMBL" id="JAQQWM010000003">
    <property type="protein sequence ID" value="KAK8071915.1"/>
    <property type="molecule type" value="Genomic_DNA"/>
</dbReference>
<evidence type="ECO:0000313" key="1">
    <source>
        <dbReference type="EMBL" id="KAK8071915.1"/>
    </source>
</evidence>
<evidence type="ECO:0000313" key="2">
    <source>
        <dbReference type="Proteomes" id="UP001446871"/>
    </source>
</evidence>
<dbReference type="Proteomes" id="UP001446871">
    <property type="component" value="Unassembled WGS sequence"/>
</dbReference>
<protein>
    <submittedName>
        <fullName evidence="1">Uncharacterized protein</fullName>
    </submittedName>
</protein>
<reference evidence="1 2" key="1">
    <citation type="submission" date="2023-01" db="EMBL/GenBank/DDBJ databases">
        <title>Analysis of 21 Apiospora genomes using comparative genomics revels a genus with tremendous synthesis potential of carbohydrate active enzymes and secondary metabolites.</title>
        <authorList>
            <person name="Sorensen T."/>
        </authorList>
    </citation>
    <scope>NUCLEOTIDE SEQUENCE [LARGE SCALE GENOMIC DNA]</scope>
    <source>
        <strain evidence="1 2">CBS 83171</strain>
    </source>
</reference>